<keyword evidence="1" id="KW-0547">Nucleotide-binding</keyword>
<evidence type="ECO:0000313" key="3">
    <source>
        <dbReference type="EMBL" id="ADO75898.1"/>
    </source>
</evidence>
<gene>
    <name evidence="3" type="ordered locus">STAUR_8143</name>
    <name evidence="4" type="ORF">STIAU_3261</name>
</gene>
<dbReference type="PANTHER" id="PTHR21621:SF0">
    <property type="entry name" value="BETA-CITRYLGLUTAMATE SYNTHASE B-RELATED"/>
    <property type="match status" value="1"/>
</dbReference>
<evidence type="ECO:0000313" key="4">
    <source>
        <dbReference type="EMBL" id="EAU65103.1"/>
    </source>
</evidence>
<keyword evidence="5" id="KW-1185">Reference proteome</keyword>
<dbReference type="InterPro" id="IPR013651">
    <property type="entry name" value="ATP-grasp_RimK-type"/>
</dbReference>
<evidence type="ECO:0000313" key="6">
    <source>
        <dbReference type="Proteomes" id="UP000032702"/>
    </source>
</evidence>
<dbReference type="EMBL" id="AAMD01000093">
    <property type="protein sequence ID" value="EAU65103.1"/>
    <property type="molecule type" value="Genomic_DNA"/>
</dbReference>
<dbReference type="PANTHER" id="PTHR21621">
    <property type="entry name" value="RIBOSOMAL PROTEIN S6 MODIFICATION PROTEIN"/>
    <property type="match status" value="1"/>
</dbReference>
<name>Q08X83_STIAD</name>
<protein>
    <submittedName>
        <fullName evidence="3">Conserved uncharacterized protein</fullName>
    </submittedName>
</protein>
<dbReference type="SUPFAM" id="SSF56059">
    <property type="entry name" value="Glutathione synthetase ATP-binding domain-like"/>
    <property type="match status" value="1"/>
</dbReference>
<proteinExistence type="predicted"/>
<dbReference type="Proteomes" id="UP000001351">
    <property type="component" value="Chromosome"/>
</dbReference>
<dbReference type="HOGENOM" id="CLU_055286_1_0_7"/>
<keyword evidence="1" id="KW-0067">ATP-binding</keyword>
<organism evidence="4 6">
    <name type="scientific">Stigmatella aurantiaca (strain DW4/3-1)</name>
    <dbReference type="NCBI Taxonomy" id="378806"/>
    <lineage>
        <taxon>Bacteria</taxon>
        <taxon>Pseudomonadati</taxon>
        <taxon>Myxococcota</taxon>
        <taxon>Myxococcia</taxon>
        <taxon>Myxococcales</taxon>
        <taxon>Cystobacterineae</taxon>
        <taxon>Archangiaceae</taxon>
        <taxon>Stigmatella</taxon>
    </lineage>
</organism>
<sequence length="366" mass="39741">MGPSGASAWCAPGCGGGPRLLSPRLYGQGAPCLRGPEVSAALEENPMRIGIFGEAEDPQCLAVAREAAALGADALLFDSGALAAGRPLSLLDGRMFYLGEPVDGLRGFYLRTVPSPYVPAMERDDTLVLYEDWFTTFAQTRERAAYVLSWLLQLEHQGATLVNGPHAASMLQYKPFQLHVLRSLGACVPRTLISNDPAAIRAFHAEMKDVIYKPVLGGALTRPLDAEALERLGTVTASPVIFQERVSGEDLRVMLVGEDIVSCVAIETPEPHLDFRSDPAYRAGQATYREVALPEPVQRFCREAARACGLRLAGIDLKHQGDRFVFLELNSSPIYLDVELKLGHAISRAIARRVVEAARPTPDPRP</sequence>
<dbReference type="GO" id="GO:0046872">
    <property type="term" value="F:metal ion binding"/>
    <property type="evidence" value="ECO:0007669"/>
    <property type="project" value="InterPro"/>
</dbReference>
<dbReference type="GO" id="GO:0009432">
    <property type="term" value="P:SOS response"/>
    <property type="evidence" value="ECO:0007669"/>
    <property type="project" value="TreeGrafter"/>
</dbReference>
<dbReference type="GO" id="GO:0018169">
    <property type="term" value="F:ribosomal S6-glutamic acid ligase activity"/>
    <property type="evidence" value="ECO:0007669"/>
    <property type="project" value="TreeGrafter"/>
</dbReference>
<dbReference type="InterPro" id="IPR011761">
    <property type="entry name" value="ATP-grasp"/>
</dbReference>
<reference evidence="3 5" key="2">
    <citation type="journal article" date="2011" name="Mol. Biol. Evol.">
        <title>Comparative genomic analysis of fruiting body formation in Myxococcales.</title>
        <authorList>
            <person name="Huntley S."/>
            <person name="Hamann N."/>
            <person name="Wegener-Feldbrugge S."/>
            <person name="Treuner-Lange A."/>
            <person name="Kube M."/>
            <person name="Reinhardt R."/>
            <person name="Klages S."/>
            <person name="Muller R."/>
            <person name="Ronning C.M."/>
            <person name="Nierman W.C."/>
            <person name="Sogaard-Andersen L."/>
        </authorList>
    </citation>
    <scope>NUCLEOTIDE SEQUENCE [LARGE SCALE GENOMIC DNA]</scope>
    <source>
        <strain evidence="3 5">DW4/3-1</strain>
    </source>
</reference>
<evidence type="ECO:0000313" key="5">
    <source>
        <dbReference type="Proteomes" id="UP000001351"/>
    </source>
</evidence>
<dbReference type="Proteomes" id="UP000032702">
    <property type="component" value="Unassembled WGS sequence"/>
</dbReference>
<dbReference type="EMBL" id="CP002271">
    <property type="protein sequence ID" value="ADO75898.1"/>
    <property type="molecule type" value="Genomic_DNA"/>
</dbReference>
<evidence type="ECO:0000256" key="1">
    <source>
        <dbReference type="PROSITE-ProRule" id="PRU00409"/>
    </source>
</evidence>
<dbReference type="eggNOG" id="COG0189">
    <property type="taxonomic scope" value="Bacteria"/>
</dbReference>
<dbReference type="GO" id="GO:0005737">
    <property type="term" value="C:cytoplasm"/>
    <property type="evidence" value="ECO:0007669"/>
    <property type="project" value="TreeGrafter"/>
</dbReference>
<accession>Q08X83</accession>
<dbReference type="GO" id="GO:0005524">
    <property type="term" value="F:ATP binding"/>
    <property type="evidence" value="ECO:0007669"/>
    <property type="project" value="UniProtKB-UniRule"/>
</dbReference>
<feature type="domain" description="ATP-grasp" evidence="2">
    <location>
        <begin position="178"/>
        <end position="355"/>
    </location>
</feature>
<dbReference type="PROSITE" id="PS50975">
    <property type="entry name" value="ATP_GRASP"/>
    <property type="match status" value="1"/>
</dbReference>
<reference evidence="4 6" key="1">
    <citation type="submission" date="2006-04" db="EMBL/GenBank/DDBJ databases">
        <authorList>
            <person name="Nierman W.C."/>
        </authorList>
    </citation>
    <scope>NUCLEOTIDE SEQUENCE [LARGE SCALE GENOMIC DNA]</scope>
    <source>
        <strain evidence="4 6">DW4/3-1</strain>
    </source>
</reference>
<dbReference type="OrthoDB" id="9786585at2"/>
<evidence type="ECO:0000259" key="2">
    <source>
        <dbReference type="PROSITE" id="PS50975"/>
    </source>
</evidence>
<dbReference type="KEGG" id="sur:STAUR_8143"/>
<dbReference type="AlphaFoldDB" id="Q08X83"/>
<dbReference type="Gene3D" id="3.30.470.20">
    <property type="entry name" value="ATP-grasp fold, B domain"/>
    <property type="match status" value="1"/>
</dbReference>
<dbReference type="PATRIC" id="fig|378806.16.peg.4121"/>
<dbReference type="Pfam" id="PF08443">
    <property type="entry name" value="RimK"/>
    <property type="match status" value="1"/>
</dbReference>